<dbReference type="FunFam" id="1.10.510.10:FF:000193">
    <property type="entry name" value="Serine/threonine-protein kinase CTR1"/>
    <property type="match status" value="1"/>
</dbReference>
<dbReference type="InterPro" id="IPR008271">
    <property type="entry name" value="Ser/Thr_kinase_AS"/>
</dbReference>
<reference evidence="2 3" key="1">
    <citation type="submission" date="2020-04" db="EMBL/GenBank/DDBJ databases">
        <title>Plant Genome Project.</title>
        <authorList>
            <person name="Zhang R.-G."/>
        </authorList>
    </citation>
    <scope>NUCLEOTIDE SEQUENCE [LARGE SCALE GENOMIC DNA]</scope>
    <source>
        <strain evidence="2">YNK0</strain>
        <tissue evidence="2">Leaf</tissue>
    </source>
</reference>
<proteinExistence type="predicted"/>
<evidence type="ECO:0000259" key="1">
    <source>
        <dbReference type="PROSITE" id="PS50011"/>
    </source>
</evidence>
<dbReference type="GO" id="GO:0005524">
    <property type="term" value="F:ATP binding"/>
    <property type="evidence" value="ECO:0007669"/>
    <property type="project" value="InterPro"/>
</dbReference>
<evidence type="ECO:0000313" key="3">
    <source>
        <dbReference type="Proteomes" id="UP000655225"/>
    </source>
</evidence>
<dbReference type="GO" id="GO:0005737">
    <property type="term" value="C:cytoplasm"/>
    <property type="evidence" value="ECO:0007669"/>
    <property type="project" value="TreeGrafter"/>
</dbReference>
<dbReference type="PANTHER" id="PTHR23257">
    <property type="entry name" value="SERINE-THREONINE PROTEIN KINASE"/>
    <property type="match status" value="1"/>
</dbReference>
<name>A0A834YSG5_TETSI</name>
<dbReference type="PROSITE" id="PS00108">
    <property type="entry name" value="PROTEIN_KINASE_ST"/>
    <property type="match status" value="1"/>
</dbReference>
<organism evidence="2 3">
    <name type="scientific">Tetracentron sinense</name>
    <name type="common">Spur-leaf</name>
    <dbReference type="NCBI Taxonomy" id="13715"/>
    <lineage>
        <taxon>Eukaryota</taxon>
        <taxon>Viridiplantae</taxon>
        <taxon>Streptophyta</taxon>
        <taxon>Embryophyta</taxon>
        <taxon>Tracheophyta</taxon>
        <taxon>Spermatophyta</taxon>
        <taxon>Magnoliopsida</taxon>
        <taxon>Trochodendrales</taxon>
        <taxon>Trochodendraceae</taxon>
        <taxon>Tetracentron</taxon>
    </lineage>
</organism>
<dbReference type="PROSITE" id="PS50011">
    <property type="entry name" value="PROTEIN_KINASE_DOM"/>
    <property type="match status" value="1"/>
</dbReference>
<dbReference type="InterPro" id="IPR000719">
    <property type="entry name" value="Prot_kinase_dom"/>
</dbReference>
<dbReference type="GO" id="GO:0004672">
    <property type="term" value="F:protein kinase activity"/>
    <property type="evidence" value="ECO:0007669"/>
    <property type="project" value="InterPro"/>
</dbReference>
<dbReference type="Pfam" id="PF07714">
    <property type="entry name" value="PK_Tyr_Ser-Thr"/>
    <property type="match status" value="1"/>
</dbReference>
<dbReference type="PANTHER" id="PTHR23257:SF813">
    <property type="entry name" value="SERINE_THREONINE-PROTEIN KINASE EDR1"/>
    <property type="match status" value="1"/>
</dbReference>
<dbReference type="SMART" id="SM00220">
    <property type="entry name" value="S_TKc"/>
    <property type="match status" value="1"/>
</dbReference>
<feature type="domain" description="Protein kinase" evidence="1">
    <location>
        <begin position="1"/>
        <end position="253"/>
    </location>
</feature>
<dbReference type="PRINTS" id="PR00109">
    <property type="entry name" value="TYRKINASE"/>
</dbReference>
<keyword evidence="3" id="KW-1185">Reference proteome</keyword>
<sequence length="278" mass="31026">MWGLLSDELGASVAEVRDINIMPLLTCQRSLLSWGILRLTSQGSGSCGGSSESECSMKFQHVSNSDDVRSIVLLSRGSLYRILHRPNCQIDEKRRIKMALDVAKGMNCLHTSIPTVVHRDLKSPNLLVDNNWNVKVCDFGLSRLKHNTFLSSKSTAGTPEWMAPEVLRNEPSNEKCDVYSFGVILWELATLRMPWSGMNPMQVVGAVGFQNRRLDIPKEVDPLVARIIWECWQTESNLRPSFAQLTIALKPLQKLAVSSNSDQQSSSQLQEISVNSTP</sequence>
<protein>
    <recommendedName>
        <fullName evidence="1">Protein kinase domain-containing protein</fullName>
    </recommendedName>
</protein>
<evidence type="ECO:0000313" key="2">
    <source>
        <dbReference type="EMBL" id="KAF8392370.1"/>
    </source>
</evidence>
<dbReference type="InterPro" id="IPR050167">
    <property type="entry name" value="Ser_Thr_protein_kinase"/>
</dbReference>
<dbReference type="EMBL" id="JABCRI010000016">
    <property type="protein sequence ID" value="KAF8392370.1"/>
    <property type="molecule type" value="Genomic_DNA"/>
</dbReference>
<accession>A0A834YSG5</accession>
<dbReference type="InterPro" id="IPR001245">
    <property type="entry name" value="Ser-Thr/Tyr_kinase_cat_dom"/>
</dbReference>
<dbReference type="InterPro" id="IPR011009">
    <property type="entry name" value="Kinase-like_dom_sf"/>
</dbReference>
<dbReference type="Gene3D" id="1.10.510.10">
    <property type="entry name" value="Transferase(Phosphotransferase) domain 1"/>
    <property type="match status" value="1"/>
</dbReference>
<dbReference type="SUPFAM" id="SSF56112">
    <property type="entry name" value="Protein kinase-like (PK-like)"/>
    <property type="match status" value="1"/>
</dbReference>
<dbReference type="OrthoDB" id="339325at2759"/>
<dbReference type="AlphaFoldDB" id="A0A834YSG5"/>
<comment type="caution">
    <text evidence="2">The sequence shown here is derived from an EMBL/GenBank/DDBJ whole genome shotgun (WGS) entry which is preliminary data.</text>
</comment>
<gene>
    <name evidence="2" type="ORF">HHK36_022712</name>
</gene>
<dbReference type="Proteomes" id="UP000655225">
    <property type="component" value="Unassembled WGS sequence"/>
</dbReference>
<dbReference type="GO" id="GO:0007165">
    <property type="term" value="P:signal transduction"/>
    <property type="evidence" value="ECO:0007669"/>
    <property type="project" value="TreeGrafter"/>
</dbReference>
<dbReference type="OMA" id="VRDINIM"/>
<dbReference type="CDD" id="cd13999">
    <property type="entry name" value="STKc_MAP3K-like"/>
    <property type="match status" value="1"/>
</dbReference>